<dbReference type="Pfam" id="PF10079">
    <property type="entry name" value="Rossmann-like_BshC"/>
    <property type="match status" value="1"/>
</dbReference>
<dbReference type="OrthoDB" id="9765151at2"/>
<organism evidence="5 6">
    <name type="scientific">Thermoflavifilum thermophilum</name>
    <dbReference type="NCBI Taxonomy" id="1393122"/>
    <lineage>
        <taxon>Bacteria</taxon>
        <taxon>Pseudomonadati</taxon>
        <taxon>Bacteroidota</taxon>
        <taxon>Chitinophagia</taxon>
        <taxon>Chitinophagales</taxon>
        <taxon>Chitinophagaceae</taxon>
        <taxon>Thermoflavifilum</taxon>
    </lineage>
</organism>
<dbReference type="RefSeq" id="WP_092460516.1">
    <property type="nucleotide sequence ID" value="NZ_FPCJ01000001.1"/>
</dbReference>
<dbReference type="InterPro" id="IPR011199">
    <property type="entry name" value="Bacillithiol_biosynth_BshC"/>
</dbReference>
<evidence type="ECO:0000259" key="4">
    <source>
        <dbReference type="Pfam" id="PF24850"/>
    </source>
</evidence>
<evidence type="ECO:0000256" key="2">
    <source>
        <dbReference type="HAMAP-Rule" id="MF_01867"/>
    </source>
</evidence>
<dbReference type="InterPro" id="IPR055399">
    <property type="entry name" value="CC_BshC"/>
</dbReference>
<dbReference type="GO" id="GO:0016874">
    <property type="term" value="F:ligase activity"/>
    <property type="evidence" value="ECO:0007669"/>
    <property type="project" value="UniProtKB-UniRule"/>
</dbReference>
<dbReference type="STRING" id="1393122.SAMN05660895_2228"/>
<comment type="similarity">
    <text evidence="2">Belongs to the BshC family.</text>
</comment>
<name>A0A1I7NLA5_9BACT</name>
<dbReference type="EMBL" id="FPCJ01000001">
    <property type="protein sequence ID" value="SFV35423.1"/>
    <property type="molecule type" value="Genomic_DNA"/>
</dbReference>
<dbReference type="EC" id="6.-.-.-" evidence="2"/>
<keyword evidence="6" id="KW-1185">Reference proteome</keyword>
<dbReference type="HAMAP" id="MF_01867">
    <property type="entry name" value="BshC"/>
    <property type="match status" value="1"/>
</dbReference>
<feature type="domain" description="Bacillithiol biosynthesis BshC C-terminal coiled-coil" evidence="4">
    <location>
        <begin position="376"/>
        <end position="527"/>
    </location>
</feature>
<dbReference type="Pfam" id="PF24850">
    <property type="entry name" value="CC_BshC"/>
    <property type="match status" value="1"/>
</dbReference>
<dbReference type="PIRSF" id="PIRSF012535">
    <property type="entry name" value="UCP012535"/>
    <property type="match status" value="1"/>
</dbReference>
<dbReference type="AlphaFoldDB" id="A0A1I7NLA5"/>
<feature type="domain" description="Bacillithiol biosynthesis BshC N-terminal Rossmann-like" evidence="3">
    <location>
        <begin position="5"/>
        <end position="371"/>
    </location>
</feature>
<evidence type="ECO:0000313" key="5">
    <source>
        <dbReference type="EMBL" id="SFV35423.1"/>
    </source>
</evidence>
<evidence type="ECO:0000256" key="1">
    <source>
        <dbReference type="ARBA" id="ARBA00022598"/>
    </source>
</evidence>
<dbReference type="NCBIfam" id="TIGR03998">
    <property type="entry name" value="thiol_BshC"/>
    <property type="match status" value="1"/>
</dbReference>
<evidence type="ECO:0000259" key="3">
    <source>
        <dbReference type="Pfam" id="PF10079"/>
    </source>
</evidence>
<reference evidence="6" key="1">
    <citation type="submission" date="2016-10" db="EMBL/GenBank/DDBJ databases">
        <authorList>
            <person name="Varghese N."/>
            <person name="Submissions S."/>
        </authorList>
    </citation>
    <scope>NUCLEOTIDE SEQUENCE [LARGE SCALE GENOMIC DNA]</scope>
    <source>
        <strain evidence="6">DSM 14807</strain>
    </source>
</reference>
<keyword evidence="1 2" id="KW-0436">Ligase</keyword>
<evidence type="ECO:0000313" key="6">
    <source>
        <dbReference type="Proteomes" id="UP000199537"/>
    </source>
</evidence>
<accession>A0A1I7NLA5</accession>
<sequence length="531" mass="62582">MDCQIQHVPYDATGYFSSIILDYLHEQTHLQPFYQYSPHQTDFLSIIRQRKQFPFYRDLLADELLAQYANIPLHKKVKENITLLRDEWTFTVCTAHQPNLFTGYLYVIYKIIHAIRLAETLNERYPDYHFVPVYFMGSEDNDLEELSTLYLEGRYLRWQTHQKGAVGRMKPEGLDEMINEIAGLLPPTPYAQELMQLFREAYLKHNDIQTATLYLCNALFGEYGLVIFMPDRPAFKRAMIPVFEEELLQQTTYQIVQQTIHALSQLHTVQAHPREINLFYLDEQVRERIIRNGTTWKVLNTQISWDETALKKWIHEHPEQISPNVMLRGLMQEKLLPNLAFIGGGGELAYWLELKDLFAHFDVHYPLLMLRSSWLWIPEKTYRLMQRLHIGCADVFQHPDTLIRKYVMQEAGAQISLHAYHAQVNEIFQQIIQQAGAIDSTLIASAKAAQVRTQHLLENLELKMLRAQKRKMHIQTAQIQRIHQQLFPDNHLQERIENFSSYYAWYGRDWITALHKHLDPLLQAFTVAVYN</sequence>
<protein>
    <recommendedName>
        <fullName evidence="2">Putative cysteine ligase BshC</fullName>
        <ecNumber evidence="2">6.-.-.-</ecNumber>
    </recommendedName>
</protein>
<dbReference type="Proteomes" id="UP000199537">
    <property type="component" value="Unassembled WGS sequence"/>
</dbReference>
<dbReference type="InterPro" id="IPR055398">
    <property type="entry name" value="Rossmann-like_BshC"/>
</dbReference>
<proteinExistence type="inferred from homology"/>
<gene>
    <name evidence="2" type="primary">bshC</name>
    <name evidence="5" type="ORF">SAMN05660895_2228</name>
</gene>